<feature type="transmembrane region" description="Helical" evidence="1">
    <location>
        <begin position="182"/>
        <end position="205"/>
    </location>
</feature>
<keyword evidence="1" id="KW-1133">Transmembrane helix</keyword>
<feature type="transmembrane region" description="Helical" evidence="1">
    <location>
        <begin position="271"/>
        <end position="291"/>
    </location>
</feature>
<proteinExistence type="predicted"/>
<keyword evidence="3" id="KW-1185">Reference proteome</keyword>
<gene>
    <name evidence="2" type="ORF">FIBSPDRAFT_936470</name>
</gene>
<organism evidence="2 3">
    <name type="scientific">Athelia psychrophila</name>
    <dbReference type="NCBI Taxonomy" id="1759441"/>
    <lineage>
        <taxon>Eukaryota</taxon>
        <taxon>Fungi</taxon>
        <taxon>Dikarya</taxon>
        <taxon>Basidiomycota</taxon>
        <taxon>Agaricomycotina</taxon>
        <taxon>Agaricomycetes</taxon>
        <taxon>Agaricomycetidae</taxon>
        <taxon>Atheliales</taxon>
        <taxon>Atheliaceae</taxon>
        <taxon>Athelia</taxon>
    </lineage>
</organism>
<feature type="transmembrane region" description="Helical" evidence="1">
    <location>
        <begin position="92"/>
        <end position="113"/>
    </location>
</feature>
<reference evidence="2 3" key="1">
    <citation type="journal article" date="2016" name="Mol. Biol. Evol.">
        <title>Comparative Genomics of Early-Diverging Mushroom-Forming Fungi Provides Insights into the Origins of Lignocellulose Decay Capabilities.</title>
        <authorList>
            <person name="Nagy L.G."/>
            <person name="Riley R."/>
            <person name="Tritt A."/>
            <person name="Adam C."/>
            <person name="Daum C."/>
            <person name="Floudas D."/>
            <person name="Sun H."/>
            <person name="Yadav J.S."/>
            <person name="Pangilinan J."/>
            <person name="Larsson K.H."/>
            <person name="Matsuura K."/>
            <person name="Barry K."/>
            <person name="Labutti K."/>
            <person name="Kuo R."/>
            <person name="Ohm R.A."/>
            <person name="Bhattacharya S.S."/>
            <person name="Shirouzu T."/>
            <person name="Yoshinaga Y."/>
            <person name="Martin F.M."/>
            <person name="Grigoriev I.V."/>
            <person name="Hibbett D.S."/>
        </authorList>
    </citation>
    <scope>NUCLEOTIDE SEQUENCE [LARGE SCALE GENOMIC DNA]</scope>
    <source>
        <strain evidence="2 3">CBS 109695</strain>
    </source>
</reference>
<dbReference type="AlphaFoldDB" id="A0A166C1N9"/>
<accession>A0A166C1N9</accession>
<feature type="transmembrane region" description="Helical" evidence="1">
    <location>
        <begin position="435"/>
        <end position="454"/>
    </location>
</feature>
<feature type="transmembrane region" description="Helical" evidence="1">
    <location>
        <begin position="67"/>
        <end position="86"/>
    </location>
</feature>
<name>A0A166C1N9_9AGAM</name>
<evidence type="ECO:0000256" key="1">
    <source>
        <dbReference type="SAM" id="Phobius"/>
    </source>
</evidence>
<protein>
    <submittedName>
        <fullName evidence="2">Uncharacterized protein</fullName>
    </submittedName>
</protein>
<keyword evidence="1" id="KW-0812">Transmembrane</keyword>
<feature type="transmembrane region" description="Helical" evidence="1">
    <location>
        <begin position="125"/>
        <end position="149"/>
    </location>
</feature>
<dbReference type="EMBL" id="KV417636">
    <property type="protein sequence ID" value="KZP13198.1"/>
    <property type="molecule type" value="Genomic_DNA"/>
</dbReference>
<dbReference type="Proteomes" id="UP000076532">
    <property type="component" value="Unassembled WGS sequence"/>
</dbReference>
<dbReference type="OrthoDB" id="3227921at2759"/>
<keyword evidence="1" id="KW-0472">Membrane</keyword>
<sequence length="588" mass="65229">MQAYIFFELQNSQGSCSGRKLTEKVLMVTPDPPGNFGPLGHWLCYCNYKVTVLITVLMLLKRLPISILFHATFALIYLPTIIFSFVFAGWRAGATCLTALIGLGILAALDMLIIRREVNQRAFRVIEIFVIIGLPASAWPVIVSLLSLVPGPLAEYFQNYNSKFWPWKLIDDLKTPGNDVSMAFAITATFAVLAPSAIYILYIYVARLMDELRPQNSHWHPQSSSRTQKKWYFIGAQRAPAERMAVINHCASYIFQKTVFRKHVFEPTGWAILRGVVAVYSCIGILIFSAYSGVAQVQLYTSVPLPDKPVISSSSIAVWKNPVADEVWCTYNYDYTFSVSWNSSVSLVLYMTAASTIGDLQSTQYSFTNPLTLLHSKNYTISLSTVSYILGSFSWVSFELGFIDSVPSGSEQTTAIFSIDPNQQRVTQRVLSAPSVLLSVAHVLSAVGGTFAFIDGLFALIFGRTIMGILLGNRAISPFGLLGIVTRNRFKRLIHEQYPLIQEDIDRGGMAAYISEVAIDAALMDVPPVKGQTSSSLSSHTEHEAGDISMGHLRARSNLSHPELPYIIEEFQGELDNHPLVGRRSDVE</sequence>
<evidence type="ECO:0000313" key="2">
    <source>
        <dbReference type="EMBL" id="KZP13198.1"/>
    </source>
</evidence>
<feature type="transmembrane region" description="Helical" evidence="1">
    <location>
        <begin position="466"/>
        <end position="485"/>
    </location>
</feature>
<evidence type="ECO:0000313" key="3">
    <source>
        <dbReference type="Proteomes" id="UP000076532"/>
    </source>
</evidence>
<feature type="transmembrane region" description="Helical" evidence="1">
    <location>
        <begin position="379"/>
        <end position="398"/>
    </location>
</feature>
<feature type="transmembrane region" description="Helical" evidence="1">
    <location>
        <begin position="39"/>
        <end position="60"/>
    </location>
</feature>